<reference evidence="2 3" key="1">
    <citation type="submission" date="2016-10" db="EMBL/GenBank/DDBJ databases">
        <authorList>
            <person name="de Groot N.N."/>
        </authorList>
    </citation>
    <scope>NUCLEOTIDE SEQUENCE [LARGE SCALE GENOMIC DNA]</scope>
    <source>
        <strain evidence="2 3">DSM 23413</strain>
    </source>
</reference>
<dbReference type="PANTHER" id="PTHR43685:SF2">
    <property type="entry name" value="GLYCOSYLTRANSFERASE 2-LIKE DOMAIN-CONTAINING PROTEIN"/>
    <property type="match status" value="1"/>
</dbReference>
<gene>
    <name evidence="2" type="ORF">SAMN05421751_11540</name>
</gene>
<keyword evidence="2" id="KW-0808">Transferase</keyword>
<dbReference type="Proteomes" id="UP000236742">
    <property type="component" value="Unassembled WGS sequence"/>
</dbReference>
<keyword evidence="3" id="KW-1185">Reference proteome</keyword>
<dbReference type="RefSeq" id="WP_104008896.1">
    <property type="nucleotide sequence ID" value="NZ_FNVD01000015.1"/>
</dbReference>
<dbReference type="InterPro" id="IPR001173">
    <property type="entry name" value="Glyco_trans_2-like"/>
</dbReference>
<protein>
    <submittedName>
        <fullName evidence="2">Glycosyl transferase family 2</fullName>
    </submittedName>
</protein>
<dbReference type="PANTHER" id="PTHR43685">
    <property type="entry name" value="GLYCOSYLTRANSFERASE"/>
    <property type="match status" value="1"/>
</dbReference>
<evidence type="ECO:0000313" key="3">
    <source>
        <dbReference type="Proteomes" id="UP000236742"/>
    </source>
</evidence>
<dbReference type="Gene3D" id="3.90.550.10">
    <property type="entry name" value="Spore Coat Polysaccharide Biosynthesis Protein SpsA, Chain A"/>
    <property type="match status" value="1"/>
</dbReference>
<dbReference type="SUPFAM" id="SSF53448">
    <property type="entry name" value="Nucleotide-diphospho-sugar transferases"/>
    <property type="match status" value="1"/>
</dbReference>
<accession>A0A1H5Y7S1</accession>
<evidence type="ECO:0000313" key="2">
    <source>
        <dbReference type="EMBL" id="SEG20024.1"/>
    </source>
</evidence>
<proteinExistence type="predicted"/>
<evidence type="ECO:0000259" key="1">
    <source>
        <dbReference type="Pfam" id="PF00535"/>
    </source>
</evidence>
<sequence length="312" mass="34790">MTTPRIAAAICTYNRYDLLGEAIESCLKQDLDPSEFEIIVVDNSPDHAAAESFGQAYREHANLTYLVERTPGLSNARNVAARNSSAPIIAYLDDDAIARPGWLRAYLAVYDSFGPAVNVAGGRINPIWDVPRPSWLSDRDLGYVSVVDWGGSARILKEHEWLAGANISFRRAALLEIGGFDTGLGRKGPELHLLSNEESEVIERLTENGGLALYVPQAEVDHLVDRRRLTQEWFRRRAAWQAVSDWVADPAMADRAEGALNKALDYLLRQPPRYRSISGLYREIDDPEAFREQVYAIYNFTIATLAGLKSVP</sequence>
<dbReference type="OrthoDB" id="6116224at2"/>
<feature type="domain" description="Glycosyltransferase 2-like" evidence="1">
    <location>
        <begin position="9"/>
        <end position="120"/>
    </location>
</feature>
<dbReference type="GO" id="GO:0016740">
    <property type="term" value="F:transferase activity"/>
    <property type="evidence" value="ECO:0007669"/>
    <property type="project" value="UniProtKB-KW"/>
</dbReference>
<dbReference type="InterPro" id="IPR050834">
    <property type="entry name" value="Glycosyltransf_2"/>
</dbReference>
<name>A0A1H5Y7S1_9RHOB</name>
<dbReference type="AlphaFoldDB" id="A0A1H5Y7S1"/>
<dbReference type="InterPro" id="IPR029044">
    <property type="entry name" value="Nucleotide-diphossugar_trans"/>
</dbReference>
<dbReference type="Pfam" id="PF00535">
    <property type="entry name" value="Glycos_transf_2"/>
    <property type="match status" value="1"/>
</dbReference>
<dbReference type="EMBL" id="FNVD01000015">
    <property type="protein sequence ID" value="SEG20024.1"/>
    <property type="molecule type" value="Genomic_DNA"/>
</dbReference>
<dbReference type="CDD" id="cd00761">
    <property type="entry name" value="Glyco_tranf_GTA_type"/>
    <property type="match status" value="1"/>
</dbReference>
<organism evidence="2 3">
    <name type="scientific">Jhaorihella thermophila</name>
    <dbReference type="NCBI Taxonomy" id="488547"/>
    <lineage>
        <taxon>Bacteria</taxon>
        <taxon>Pseudomonadati</taxon>
        <taxon>Pseudomonadota</taxon>
        <taxon>Alphaproteobacteria</taxon>
        <taxon>Rhodobacterales</taxon>
        <taxon>Paracoccaceae</taxon>
        <taxon>Jhaorihella</taxon>
    </lineage>
</organism>